<organism evidence="6 7">
    <name type="scientific">Streptomyces sioyaensis</name>
    <dbReference type="NCBI Taxonomy" id="67364"/>
    <lineage>
        <taxon>Bacteria</taxon>
        <taxon>Bacillati</taxon>
        <taxon>Actinomycetota</taxon>
        <taxon>Actinomycetes</taxon>
        <taxon>Kitasatosporales</taxon>
        <taxon>Streptomycetaceae</taxon>
        <taxon>Streptomyces</taxon>
    </lineage>
</organism>
<comment type="caution">
    <text evidence="6">The sequence shown here is derived from an EMBL/GenBank/DDBJ whole genome shotgun (WGS) entry which is preliminary data.</text>
</comment>
<dbReference type="SUPFAM" id="SSF48498">
    <property type="entry name" value="Tetracyclin repressor-like, C-terminal domain"/>
    <property type="match status" value="1"/>
</dbReference>
<dbReference type="InterPro" id="IPR054126">
    <property type="entry name" value="CprB_TetR_C"/>
</dbReference>
<dbReference type="InterPro" id="IPR050109">
    <property type="entry name" value="HTH-type_TetR-like_transc_reg"/>
</dbReference>
<dbReference type="EMBL" id="SDIF01000039">
    <property type="protein sequence ID" value="RXS66239.1"/>
    <property type="molecule type" value="Genomic_DNA"/>
</dbReference>
<reference evidence="6 7" key="1">
    <citation type="submission" date="2019-01" db="EMBL/GenBank/DDBJ databases">
        <title>Draft genome sequences of the type strain Streptomyces sioyaensis DSM 40032 and its novel strain, TM32, a thermotolerant antibiotics-producing actinobacterium.</title>
        <authorList>
            <person name="Nakaew N."/>
            <person name="Lumyong S."/>
            <person name="Sloan W.T."/>
            <person name="Sungthong R."/>
        </authorList>
    </citation>
    <scope>NUCLEOTIDE SEQUENCE [LARGE SCALE GENOMIC DNA]</scope>
    <source>
        <strain evidence="6 7">DSM 40032</strain>
    </source>
</reference>
<dbReference type="InterPro" id="IPR009057">
    <property type="entry name" value="Homeodomain-like_sf"/>
</dbReference>
<gene>
    <name evidence="6" type="ORF">EST54_15875</name>
</gene>
<dbReference type="AlphaFoldDB" id="A0A4Q1R3G0"/>
<dbReference type="Pfam" id="PF00440">
    <property type="entry name" value="TetR_N"/>
    <property type="match status" value="1"/>
</dbReference>
<keyword evidence="3" id="KW-0804">Transcription</keyword>
<dbReference type="Proteomes" id="UP000289482">
    <property type="component" value="Unassembled WGS sequence"/>
</dbReference>
<dbReference type="RefSeq" id="WP_129248276.1">
    <property type="nucleotide sequence ID" value="NZ_JABZEL010000009.1"/>
</dbReference>
<keyword evidence="2 4" id="KW-0238">DNA-binding</keyword>
<evidence type="ECO:0000313" key="7">
    <source>
        <dbReference type="Proteomes" id="UP000289482"/>
    </source>
</evidence>
<evidence type="ECO:0000256" key="1">
    <source>
        <dbReference type="ARBA" id="ARBA00023015"/>
    </source>
</evidence>
<dbReference type="SUPFAM" id="SSF46689">
    <property type="entry name" value="Homeodomain-like"/>
    <property type="match status" value="1"/>
</dbReference>
<keyword evidence="7" id="KW-1185">Reference proteome</keyword>
<dbReference type="Gene3D" id="1.10.357.10">
    <property type="entry name" value="Tetracycline Repressor, domain 2"/>
    <property type="match status" value="1"/>
</dbReference>
<dbReference type="InterPro" id="IPR001647">
    <property type="entry name" value="HTH_TetR"/>
</dbReference>
<dbReference type="GO" id="GO:0000976">
    <property type="term" value="F:transcription cis-regulatory region binding"/>
    <property type="evidence" value="ECO:0007669"/>
    <property type="project" value="TreeGrafter"/>
</dbReference>
<accession>A0A4Q1R3G0</accession>
<evidence type="ECO:0000256" key="4">
    <source>
        <dbReference type="PROSITE-ProRule" id="PRU00335"/>
    </source>
</evidence>
<evidence type="ECO:0000259" key="5">
    <source>
        <dbReference type="PROSITE" id="PS50977"/>
    </source>
</evidence>
<evidence type="ECO:0000256" key="2">
    <source>
        <dbReference type="ARBA" id="ARBA00023125"/>
    </source>
</evidence>
<proteinExistence type="predicted"/>
<evidence type="ECO:0000256" key="3">
    <source>
        <dbReference type="ARBA" id="ARBA00023163"/>
    </source>
</evidence>
<dbReference type="PRINTS" id="PR00455">
    <property type="entry name" value="HTHTETR"/>
</dbReference>
<keyword evidence="1" id="KW-0805">Transcription regulation</keyword>
<dbReference type="GeneID" id="95779439"/>
<name>A0A4Q1R3G0_9ACTN</name>
<dbReference type="PROSITE" id="PS50977">
    <property type="entry name" value="HTH_TETR_2"/>
    <property type="match status" value="1"/>
</dbReference>
<feature type="domain" description="HTH tetR-type" evidence="5">
    <location>
        <begin position="9"/>
        <end position="69"/>
    </location>
</feature>
<dbReference type="PANTHER" id="PTHR30055">
    <property type="entry name" value="HTH-TYPE TRANSCRIPTIONAL REGULATOR RUTR"/>
    <property type="match status" value="1"/>
</dbReference>
<evidence type="ECO:0000313" key="6">
    <source>
        <dbReference type="EMBL" id="RXS66239.1"/>
    </source>
</evidence>
<dbReference type="InterPro" id="IPR036271">
    <property type="entry name" value="Tet_transcr_reg_TetR-rel_C_sf"/>
</dbReference>
<dbReference type="Pfam" id="PF21935">
    <property type="entry name" value="TetR_C_45"/>
    <property type="match status" value="1"/>
</dbReference>
<dbReference type="PANTHER" id="PTHR30055:SF234">
    <property type="entry name" value="HTH-TYPE TRANSCRIPTIONAL REGULATOR BETI"/>
    <property type="match status" value="1"/>
</dbReference>
<dbReference type="GO" id="GO:0003700">
    <property type="term" value="F:DNA-binding transcription factor activity"/>
    <property type="evidence" value="ECO:0007669"/>
    <property type="project" value="TreeGrafter"/>
</dbReference>
<protein>
    <submittedName>
        <fullName evidence="6">TetR/AcrR family transcriptional regulator</fullName>
    </submittedName>
</protein>
<feature type="DNA-binding region" description="H-T-H motif" evidence="4">
    <location>
        <begin position="32"/>
        <end position="51"/>
    </location>
</feature>
<sequence length="195" mass="21024">MAGKQARSLQTYERVLDAAAVEFAQQGYPNTNLQRVAERTGLTKGALYGHFSSKEELAAALVERLDEAVRTLADTADGSQAPALEKLRSLTFSLADRLNTDIRVTAALRLVLDNARAGAEPPAVLSQLREHAVRLVGDAQREQDISPELPPGTVADLLLAVLLGAHCTAPVAGWKELPGRVREMWDILAPALCNH</sequence>